<proteinExistence type="inferred from homology"/>
<evidence type="ECO:0000256" key="2">
    <source>
        <dbReference type="ARBA" id="ARBA00008636"/>
    </source>
</evidence>
<sequence>MISAFDIFKIGIGPSSSHTVGPMNAGKSFIDRLESSGLLTATSHIVVDLYGSLSLTGKGHATDVAIIMGLAG</sequence>
<comment type="catalytic activity">
    <reaction evidence="10">
        <text>L-serine = pyruvate + NH4(+)</text>
        <dbReference type="Rhea" id="RHEA:19169"/>
        <dbReference type="ChEBI" id="CHEBI:15361"/>
        <dbReference type="ChEBI" id="CHEBI:28938"/>
        <dbReference type="ChEBI" id="CHEBI:33384"/>
        <dbReference type="EC" id="4.3.1.17"/>
    </reaction>
</comment>
<evidence type="ECO:0000256" key="3">
    <source>
        <dbReference type="ARBA" id="ARBA00012093"/>
    </source>
</evidence>
<keyword evidence="6" id="KW-0479">Metal-binding</keyword>
<dbReference type="PANTHER" id="PTHR30182">
    <property type="entry name" value="L-SERINE DEHYDRATASE"/>
    <property type="match status" value="1"/>
</dbReference>
<keyword evidence="5" id="KW-0004">4Fe-4S</keyword>
<feature type="non-terminal residue" evidence="12">
    <location>
        <position position="72"/>
    </location>
</feature>
<comment type="similarity">
    <text evidence="2">Belongs to the iron-sulfur dependent L-serine dehydratase family.</text>
</comment>
<evidence type="ECO:0000256" key="6">
    <source>
        <dbReference type="ARBA" id="ARBA00022723"/>
    </source>
</evidence>
<dbReference type="EC" id="4.3.1.17" evidence="3"/>
<protein>
    <recommendedName>
        <fullName evidence="3">L-serine ammonia-lyase</fullName>
        <ecNumber evidence="3">4.3.1.17</ecNumber>
    </recommendedName>
</protein>
<dbReference type="InterPro" id="IPR051318">
    <property type="entry name" value="Fe-S_L-Ser"/>
</dbReference>
<dbReference type="GO" id="GO:0003941">
    <property type="term" value="F:L-serine ammonia-lyase activity"/>
    <property type="evidence" value="ECO:0007669"/>
    <property type="project" value="UniProtKB-EC"/>
</dbReference>
<dbReference type="GO" id="GO:0006094">
    <property type="term" value="P:gluconeogenesis"/>
    <property type="evidence" value="ECO:0007669"/>
    <property type="project" value="UniProtKB-KW"/>
</dbReference>
<comment type="caution">
    <text evidence="12">The sequence shown here is derived from an EMBL/GenBank/DDBJ whole genome shotgun (WGS) entry which is preliminary data.</text>
</comment>
<keyword evidence="9" id="KW-0456">Lyase</keyword>
<dbReference type="InterPro" id="IPR005131">
    <property type="entry name" value="Ser_deHydtase_bsu"/>
</dbReference>
<organism evidence="12 13">
    <name type="scientific">Escherichia coli DORA_A_5_14_21</name>
    <dbReference type="NCBI Taxonomy" id="1403943"/>
    <lineage>
        <taxon>Bacteria</taxon>
        <taxon>Pseudomonadati</taxon>
        <taxon>Pseudomonadota</taxon>
        <taxon>Gammaproteobacteria</taxon>
        <taxon>Enterobacterales</taxon>
        <taxon>Enterobacteriaceae</taxon>
        <taxon>Escherichia</taxon>
    </lineage>
</organism>
<dbReference type="SUPFAM" id="SSF143548">
    <property type="entry name" value="Serine metabolism enzymes domain"/>
    <property type="match status" value="1"/>
</dbReference>
<name>W1X9K0_ECOLX</name>
<evidence type="ECO:0000256" key="9">
    <source>
        <dbReference type="ARBA" id="ARBA00023239"/>
    </source>
</evidence>
<reference evidence="12 13" key="1">
    <citation type="submission" date="2013-12" db="EMBL/GenBank/DDBJ databases">
        <title>A Varibaculum cambriense genome reconstructed from a premature infant gut community with otherwise low bacterial novelty that shifts toward anaerobic metabolism during the third week of life.</title>
        <authorList>
            <person name="Brown C.T."/>
            <person name="Sharon I."/>
            <person name="Thomas B.C."/>
            <person name="Castelle C.J."/>
            <person name="Morowitz M.J."/>
            <person name="Banfield J.F."/>
        </authorList>
    </citation>
    <scope>NUCLEOTIDE SEQUENCE [LARGE SCALE GENOMIC DNA]</scope>
    <source>
        <strain evidence="13">DORA_A_5_14_21</strain>
    </source>
</reference>
<dbReference type="Gene3D" id="3.30.1330.90">
    <property type="entry name" value="D-3-phosphoglycerate dehydrogenase, domain 3"/>
    <property type="match status" value="1"/>
</dbReference>
<evidence type="ECO:0000256" key="8">
    <source>
        <dbReference type="ARBA" id="ARBA00023014"/>
    </source>
</evidence>
<dbReference type="Proteomes" id="UP000018853">
    <property type="component" value="Unassembled WGS sequence"/>
</dbReference>
<evidence type="ECO:0000256" key="1">
    <source>
        <dbReference type="ARBA" id="ARBA00001966"/>
    </source>
</evidence>
<dbReference type="PANTHER" id="PTHR30182:SF6">
    <property type="entry name" value="L-SERINE DEHYDRATASE TDCG"/>
    <property type="match status" value="1"/>
</dbReference>
<keyword evidence="4" id="KW-0312">Gluconeogenesis</keyword>
<evidence type="ECO:0000256" key="10">
    <source>
        <dbReference type="ARBA" id="ARBA00049406"/>
    </source>
</evidence>
<evidence type="ECO:0000256" key="7">
    <source>
        <dbReference type="ARBA" id="ARBA00023004"/>
    </source>
</evidence>
<dbReference type="InterPro" id="IPR029009">
    <property type="entry name" value="ASB_dom_sf"/>
</dbReference>
<evidence type="ECO:0000256" key="4">
    <source>
        <dbReference type="ARBA" id="ARBA00022432"/>
    </source>
</evidence>
<comment type="cofactor">
    <cofactor evidence="1">
        <name>[4Fe-4S] cluster</name>
        <dbReference type="ChEBI" id="CHEBI:49883"/>
    </cofactor>
</comment>
<evidence type="ECO:0000313" key="13">
    <source>
        <dbReference type="Proteomes" id="UP000018853"/>
    </source>
</evidence>
<dbReference type="GO" id="GO:0046872">
    <property type="term" value="F:metal ion binding"/>
    <property type="evidence" value="ECO:0007669"/>
    <property type="project" value="UniProtKB-KW"/>
</dbReference>
<evidence type="ECO:0000313" key="12">
    <source>
        <dbReference type="EMBL" id="ETJ27047.1"/>
    </source>
</evidence>
<gene>
    <name evidence="12" type="ORF">Q609_ECAC00504G0001</name>
</gene>
<dbReference type="AlphaFoldDB" id="W1X9K0"/>
<keyword evidence="7" id="KW-0408">Iron</keyword>
<evidence type="ECO:0000256" key="5">
    <source>
        <dbReference type="ARBA" id="ARBA00022485"/>
    </source>
</evidence>
<evidence type="ECO:0000259" key="11">
    <source>
        <dbReference type="Pfam" id="PF03315"/>
    </source>
</evidence>
<dbReference type="EMBL" id="AZLZ01000504">
    <property type="protein sequence ID" value="ETJ27047.1"/>
    <property type="molecule type" value="Genomic_DNA"/>
</dbReference>
<accession>W1X9K0</accession>
<keyword evidence="8" id="KW-0411">Iron-sulfur</keyword>
<feature type="domain" description="Serine dehydratase beta chain" evidence="11">
    <location>
        <begin position="3"/>
        <end position="72"/>
    </location>
</feature>
<dbReference type="GO" id="GO:0051539">
    <property type="term" value="F:4 iron, 4 sulfur cluster binding"/>
    <property type="evidence" value="ECO:0007669"/>
    <property type="project" value="UniProtKB-KW"/>
</dbReference>
<dbReference type="Pfam" id="PF03315">
    <property type="entry name" value="SDH_beta"/>
    <property type="match status" value="1"/>
</dbReference>